<feature type="compositionally biased region" description="Low complexity" evidence="1">
    <location>
        <begin position="147"/>
        <end position="158"/>
    </location>
</feature>
<accession>U6K253</accession>
<sequence length="472" mass="50633">MFVCSFFSQRACGRCDAISTAAHFVIVFESLQVPVFQRVVLEALEVDRRSVYNRRREQLHLVLSIFRRLPGVGDVTEKTLGRLLMNAVNDPETTSKLLRIAETVPFRAPAGEGLDSPSEERPGTSCQTNCHLSSQAVSRSSAEDPSSRSSGTQSGPSPTRHPSPAVPPRSPAAQGEPLKPKDFCDAESISSTAAAAALRELEEGDPVLSETPMARVVSLQYERTQQRWVCKWREGLGTGGRWHRRCFSVVKYGEDGAHTLAAAVAKKLRDRRNQEVNGLKNGTTLNSDVSPPAADAMCGGASKRGPKGAMPSDAPPHNPRLGGSACRARNRRTATTARATSASAGAPNPHVSDSSYSFPHIGENKRDAALANIPADPNLSTVVASAAYSDEMERLAQLLRKARSNPLLAKWLDERAPPPGAAALRAAAESIVPYLALQAEADKAPAGTSVAFRQQPQALHRRGRVTGAREGM</sequence>
<feature type="compositionally biased region" description="Low complexity" evidence="1">
    <location>
        <begin position="333"/>
        <end position="346"/>
    </location>
</feature>
<dbReference type="EMBL" id="HG683577">
    <property type="protein sequence ID" value="CDJ31799.1"/>
    <property type="molecule type" value="Genomic_DNA"/>
</dbReference>
<gene>
    <name evidence="2" type="ORF">EMH_0069850</name>
</gene>
<dbReference type="OrthoDB" id="346215at2759"/>
<keyword evidence="3" id="KW-1185">Reference proteome</keyword>
<name>U6K253_9EIME</name>
<evidence type="ECO:0000313" key="2">
    <source>
        <dbReference type="EMBL" id="CDJ31799.1"/>
    </source>
</evidence>
<reference evidence="2" key="1">
    <citation type="submission" date="2013-10" db="EMBL/GenBank/DDBJ databases">
        <title>Genomic analysis of the causative agents of coccidiosis in chickens.</title>
        <authorList>
            <person name="Reid A.J."/>
            <person name="Blake D."/>
            <person name="Billington K."/>
            <person name="Browne H."/>
            <person name="Dunn M."/>
            <person name="Hung S."/>
            <person name="Kawahara F."/>
            <person name="Miranda-Saavedra D."/>
            <person name="Mourier T."/>
            <person name="Nagra H."/>
            <person name="Otto T.D."/>
            <person name="Rawlings N."/>
            <person name="Sanchez A."/>
            <person name="Sanders M."/>
            <person name="Subramaniam C."/>
            <person name="Tay Y."/>
            <person name="Dear P."/>
            <person name="Doerig C."/>
            <person name="Gruber A."/>
            <person name="Parkinson J."/>
            <person name="Shirley M."/>
            <person name="Wan K.L."/>
            <person name="Berriman M."/>
            <person name="Tomley F."/>
            <person name="Pain A."/>
        </authorList>
    </citation>
    <scope>NUCLEOTIDE SEQUENCE [LARGE SCALE GENOMIC DNA]</scope>
    <source>
        <strain evidence="2">Houghton</strain>
    </source>
</reference>
<dbReference type="Gene3D" id="1.20.5.2050">
    <property type="match status" value="1"/>
</dbReference>
<evidence type="ECO:0000313" key="3">
    <source>
        <dbReference type="Proteomes" id="UP000030744"/>
    </source>
</evidence>
<evidence type="ECO:0000256" key="1">
    <source>
        <dbReference type="SAM" id="MobiDB-lite"/>
    </source>
</evidence>
<dbReference type="GeneID" id="25381508"/>
<feature type="region of interest" description="Disordered" evidence="1">
    <location>
        <begin position="108"/>
        <end position="183"/>
    </location>
</feature>
<protein>
    <submittedName>
        <fullName evidence="2">Uncharacterized protein</fullName>
    </submittedName>
</protein>
<feature type="compositionally biased region" description="Pro residues" evidence="1">
    <location>
        <begin position="159"/>
        <end position="170"/>
    </location>
</feature>
<reference evidence="2" key="2">
    <citation type="submission" date="2013-10" db="EMBL/GenBank/DDBJ databases">
        <authorList>
            <person name="Aslett M."/>
        </authorList>
    </citation>
    <scope>NUCLEOTIDE SEQUENCE [LARGE SCALE GENOMIC DNA]</scope>
    <source>
        <strain evidence="2">Houghton</strain>
    </source>
</reference>
<dbReference type="Proteomes" id="UP000030744">
    <property type="component" value="Unassembled WGS sequence"/>
</dbReference>
<organism evidence="2 3">
    <name type="scientific">Eimeria mitis</name>
    <dbReference type="NCBI Taxonomy" id="44415"/>
    <lineage>
        <taxon>Eukaryota</taxon>
        <taxon>Sar</taxon>
        <taxon>Alveolata</taxon>
        <taxon>Apicomplexa</taxon>
        <taxon>Conoidasida</taxon>
        <taxon>Coccidia</taxon>
        <taxon>Eucoccidiorida</taxon>
        <taxon>Eimeriorina</taxon>
        <taxon>Eimeriidae</taxon>
        <taxon>Eimeria</taxon>
    </lineage>
</organism>
<dbReference type="RefSeq" id="XP_013354364.1">
    <property type="nucleotide sequence ID" value="XM_013498910.1"/>
</dbReference>
<dbReference type="VEuPathDB" id="ToxoDB:EMH_0069850"/>
<proteinExistence type="predicted"/>
<feature type="compositionally biased region" description="Polar residues" evidence="1">
    <location>
        <begin position="280"/>
        <end position="289"/>
    </location>
</feature>
<dbReference type="AlphaFoldDB" id="U6K253"/>
<feature type="region of interest" description="Disordered" evidence="1">
    <location>
        <begin position="276"/>
        <end position="360"/>
    </location>
</feature>
<feature type="compositionally biased region" description="Polar residues" evidence="1">
    <location>
        <begin position="124"/>
        <end position="137"/>
    </location>
</feature>